<evidence type="ECO:0000313" key="1">
    <source>
        <dbReference type="EMBL" id="NMM43914.1"/>
    </source>
</evidence>
<reference evidence="1 2" key="1">
    <citation type="submission" date="2020-04" db="EMBL/GenBank/DDBJ databases">
        <title>Rhodospirillaceae bacterium KN72 isolated from deep sea.</title>
        <authorList>
            <person name="Zhang D.-C."/>
        </authorList>
    </citation>
    <scope>NUCLEOTIDE SEQUENCE [LARGE SCALE GENOMIC DNA]</scope>
    <source>
        <strain evidence="1 2">KN72</strain>
    </source>
</reference>
<sequence length="110" mass="12147">MGKKKLTKCYLEVEEKAELVAKAGAANLSISDYIRRIVTGLSVPAPERANTIRDLLKVNADQARLGNLLRLALDDDGWRTDTPDGTCSVEELIGDIRVLQDRLKAIVRTI</sequence>
<protein>
    <recommendedName>
        <fullName evidence="3">Conjugal transfer protein TraJ</fullName>
    </recommendedName>
</protein>
<name>A0A7Y0HG24_9PROT</name>
<dbReference type="Proteomes" id="UP000539372">
    <property type="component" value="Unassembled WGS sequence"/>
</dbReference>
<keyword evidence="2" id="KW-1185">Reference proteome</keyword>
<dbReference type="AlphaFoldDB" id="A0A7Y0HG24"/>
<gene>
    <name evidence="1" type="ORF">HH303_05470</name>
</gene>
<evidence type="ECO:0000313" key="2">
    <source>
        <dbReference type="Proteomes" id="UP000539372"/>
    </source>
</evidence>
<dbReference type="Pfam" id="PF21983">
    <property type="entry name" value="NikA-like"/>
    <property type="match status" value="1"/>
</dbReference>
<accession>A0A7Y0HG24</accession>
<comment type="caution">
    <text evidence="1">The sequence shown here is derived from an EMBL/GenBank/DDBJ whole genome shotgun (WGS) entry which is preliminary data.</text>
</comment>
<dbReference type="EMBL" id="JABBNT010000002">
    <property type="protein sequence ID" value="NMM43914.1"/>
    <property type="molecule type" value="Genomic_DNA"/>
</dbReference>
<dbReference type="InterPro" id="IPR053842">
    <property type="entry name" value="NikA-like"/>
</dbReference>
<organism evidence="1 2">
    <name type="scientific">Pacificispira spongiicola</name>
    <dbReference type="NCBI Taxonomy" id="2729598"/>
    <lineage>
        <taxon>Bacteria</taxon>
        <taxon>Pseudomonadati</taxon>
        <taxon>Pseudomonadota</taxon>
        <taxon>Alphaproteobacteria</taxon>
        <taxon>Rhodospirillales</taxon>
        <taxon>Rhodospirillaceae</taxon>
        <taxon>Pacificispira</taxon>
    </lineage>
</organism>
<dbReference type="RefSeq" id="WP_169624233.1">
    <property type="nucleotide sequence ID" value="NZ_JABBNT010000002.1"/>
</dbReference>
<proteinExistence type="predicted"/>
<evidence type="ECO:0008006" key="3">
    <source>
        <dbReference type="Google" id="ProtNLM"/>
    </source>
</evidence>